<sequence length="293" mass="31836">MLFSISCSNEDTTGGDTGYNYNYFSVSEKFGNSKDITLATSTVSATGTVGFNIYGSTSYSVSIERVDSGSNPLTLDANDFSYTESTAELTLSYSGLTKYQAATLNARQKYQYTITFKFTDYISEDTKNVDVTVNLIKAQMITKKDIENMMKSVKNSDGMYGSENNGEIVFFDGGTTTFDFKSATFSGSTPNFSATGTTITTSGSVTHTASRKTFSLANAIAGTTQYKTYFSSSVFDIDYDSTPPTIRANNKTCTFTLKFKKLQSGYALSSEVSRLATTGLTIGFTLTDKASWK</sequence>
<dbReference type="EMBL" id="SAXX01000021">
    <property type="protein sequence ID" value="TXJ31431.1"/>
    <property type="molecule type" value="Genomic_DNA"/>
</dbReference>
<dbReference type="Proteomes" id="UP000324707">
    <property type="component" value="Unassembled WGS sequence"/>
</dbReference>
<accession>A0A5C8E3Y1</accession>
<reference evidence="1 2" key="1">
    <citation type="journal article" date="1992" name="Lakartidningen">
        <title>[Penicillin V and not amoxicillin is the first choice preparation in acute otitis].</title>
        <authorList>
            <person name="Kamme C."/>
            <person name="Lundgren K."/>
            <person name="Prellner K."/>
        </authorList>
    </citation>
    <scope>NUCLEOTIDE SEQUENCE [LARGE SCALE GENOMIC DNA]</scope>
    <source>
        <strain evidence="1 2">PC5538III-lc</strain>
    </source>
</reference>
<protein>
    <submittedName>
        <fullName evidence="1">Uncharacterized protein</fullName>
    </submittedName>
</protein>
<dbReference type="RefSeq" id="WP_147736775.1">
    <property type="nucleotide sequence ID" value="NZ_SAXX01000021.1"/>
</dbReference>
<gene>
    <name evidence="1" type="ORF">EPJ69_07295</name>
</gene>
<name>A0A5C8E3Y1_9SPIR</name>
<proteinExistence type="predicted"/>
<organism evidence="1 2">
    <name type="scientific">Brachyspira aalborgi</name>
    <dbReference type="NCBI Taxonomy" id="29522"/>
    <lineage>
        <taxon>Bacteria</taxon>
        <taxon>Pseudomonadati</taxon>
        <taxon>Spirochaetota</taxon>
        <taxon>Spirochaetia</taxon>
        <taxon>Brachyspirales</taxon>
        <taxon>Brachyspiraceae</taxon>
        <taxon>Brachyspira</taxon>
    </lineage>
</organism>
<evidence type="ECO:0000313" key="2">
    <source>
        <dbReference type="Proteomes" id="UP000324707"/>
    </source>
</evidence>
<dbReference type="AlphaFoldDB" id="A0A5C8E3Y1"/>
<evidence type="ECO:0000313" key="1">
    <source>
        <dbReference type="EMBL" id="TXJ31431.1"/>
    </source>
</evidence>
<comment type="caution">
    <text evidence="1">The sequence shown here is derived from an EMBL/GenBank/DDBJ whole genome shotgun (WGS) entry which is preliminary data.</text>
</comment>